<gene>
    <name evidence="3" type="ORF">MC7420_4679</name>
</gene>
<name>B4VN51_9CYAN</name>
<feature type="domain" description="CHASE2" evidence="2">
    <location>
        <begin position="5"/>
        <end position="79"/>
    </location>
</feature>
<dbReference type="Proteomes" id="UP000003835">
    <property type="component" value="Unassembled WGS sequence"/>
</dbReference>
<dbReference type="AlphaFoldDB" id="B4VN51"/>
<evidence type="ECO:0000313" key="3">
    <source>
        <dbReference type="EMBL" id="EDX76423.1"/>
    </source>
</evidence>
<dbReference type="HOGENOM" id="CLU_1861792_0_0_3"/>
<dbReference type="eggNOG" id="COG4252">
    <property type="taxonomic scope" value="Bacteria"/>
</dbReference>
<accession>B4VN51</accession>
<evidence type="ECO:0000256" key="1">
    <source>
        <dbReference type="SAM" id="Phobius"/>
    </source>
</evidence>
<feature type="transmembrane region" description="Helical" evidence="1">
    <location>
        <begin position="92"/>
        <end position="112"/>
    </location>
</feature>
<sequence length="137" mass="15350">MAALIRDRIVLIGTTDNSYGDYHLTPYSAAFEPIRELSGVEIQAQMVSHIISAVLNQRPVVWWFPQWGDVLWVWAWSGIPGVCMGGWHQRRLYLIVAGGTALAALGGCGFVFLWRTGLWLPLVPSIVAFFMVGFWIN</sequence>
<dbReference type="Pfam" id="PF05226">
    <property type="entry name" value="CHASE2"/>
    <property type="match status" value="1"/>
</dbReference>
<dbReference type="STRING" id="118168.MC7420_4679"/>
<reference evidence="3 4" key="1">
    <citation type="submission" date="2008-07" db="EMBL/GenBank/DDBJ databases">
        <authorList>
            <person name="Tandeau de Marsac N."/>
            <person name="Ferriera S."/>
            <person name="Johnson J."/>
            <person name="Kravitz S."/>
            <person name="Beeson K."/>
            <person name="Sutton G."/>
            <person name="Rogers Y.-H."/>
            <person name="Friedman R."/>
            <person name="Frazier M."/>
            <person name="Venter J.C."/>
        </authorList>
    </citation>
    <scope>NUCLEOTIDE SEQUENCE [LARGE SCALE GENOMIC DNA]</scope>
    <source>
        <strain evidence="3 4">PCC 7420</strain>
    </source>
</reference>
<evidence type="ECO:0000259" key="2">
    <source>
        <dbReference type="Pfam" id="PF05226"/>
    </source>
</evidence>
<organism evidence="3 4">
    <name type="scientific">Coleofasciculus chthonoplastes PCC 7420</name>
    <dbReference type="NCBI Taxonomy" id="118168"/>
    <lineage>
        <taxon>Bacteria</taxon>
        <taxon>Bacillati</taxon>
        <taxon>Cyanobacteriota</taxon>
        <taxon>Cyanophyceae</taxon>
        <taxon>Coleofasciculales</taxon>
        <taxon>Coleofasciculaceae</taxon>
        <taxon>Coleofasciculus</taxon>
    </lineage>
</organism>
<dbReference type="InterPro" id="IPR007890">
    <property type="entry name" value="CHASE2"/>
</dbReference>
<proteinExistence type="predicted"/>
<evidence type="ECO:0000313" key="4">
    <source>
        <dbReference type="Proteomes" id="UP000003835"/>
    </source>
</evidence>
<feature type="transmembrane region" description="Helical" evidence="1">
    <location>
        <begin position="118"/>
        <end position="136"/>
    </location>
</feature>
<keyword evidence="1" id="KW-0472">Membrane</keyword>
<keyword evidence="4" id="KW-1185">Reference proteome</keyword>
<dbReference type="EMBL" id="DS989846">
    <property type="protein sequence ID" value="EDX76423.1"/>
    <property type="molecule type" value="Genomic_DNA"/>
</dbReference>
<protein>
    <recommendedName>
        <fullName evidence="2">CHASE2 domain-containing protein</fullName>
    </recommendedName>
</protein>
<keyword evidence="1" id="KW-0812">Transmembrane</keyword>
<keyword evidence="1" id="KW-1133">Transmembrane helix</keyword>